<comment type="caution">
    <text evidence="2">The sequence shown here is derived from an EMBL/GenBank/DDBJ whole genome shotgun (WGS) entry which is preliminary data.</text>
</comment>
<keyword evidence="3" id="KW-1185">Reference proteome</keyword>
<evidence type="ECO:0000313" key="3">
    <source>
        <dbReference type="Proteomes" id="UP000185557"/>
    </source>
</evidence>
<keyword evidence="1" id="KW-0812">Transmembrane</keyword>
<accession>A0A1U7J0E2</accession>
<name>A0A1U7J0E2_9CYAN</name>
<evidence type="ECO:0000313" key="2">
    <source>
        <dbReference type="EMBL" id="OKH45132.1"/>
    </source>
</evidence>
<evidence type="ECO:0000256" key="1">
    <source>
        <dbReference type="SAM" id="Phobius"/>
    </source>
</evidence>
<dbReference type="Proteomes" id="UP000185557">
    <property type="component" value="Unassembled WGS sequence"/>
</dbReference>
<dbReference type="EMBL" id="MRCG01000018">
    <property type="protein sequence ID" value="OKH45132.1"/>
    <property type="molecule type" value="Genomic_DNA"/>
</dbReference>
<organism evidence="2 3">
    <name type="scientific">Phormidium tenue NIES-30</name>
    <dbReference type="NCBI Taxonomy" id="549789"/>
    <lineage>
        <taxon>Bacteria</taxon>
        <taxon>Bacillati</taxon>
        <taxon>Cyanobacteriota</taxon>
        <taxon>Cyanophyceae</taxon>
        <taxon>Oscillatoriophycideae</taxon>
        <taxon>Oscillatoriales</taxon>
        <taxon>Oscillatoriaceae</taxon>
        <taxon>Phormidium</taxon>
    </lineage>
</organism>
<protein>
    <submittedName>
        <fullName evidence="2">Uncharacterized protein</fullName>
    </submittedName>
</protein>
<dbReference type="STRING" id="549789.NIES30_20350"/>
<feature type="transmembrane region" description="Helical" evidence="1">
    <location>
        <begin position="92"/>
        <end position="116"/>
    </location>
</feature>
<dbReference type="OrthoDB" id="560533at2"/>
<reference evidence="2 3" key="1">
    <citation type="submission" date="2016-11" db="EMBL/GenBank/DDBJ databases">
        <title>Draft Genome Sequences of Nine Cyanobacterial Strains from Diverse Habitats.</title>
        <authorList>
            <person name="Zhu T."/>
            <person name="Hou S."/>
            <person name="Lu X."/>
            <person name="Hess W.R."/>
        </authorList>
    </citation>
    <scope>NUCLEOTIDE SEQUENCE [LARGE SCALE GENOMIC DNA]</scope>
    <source>
        <strain evidence="2 3">NIES-30</strain>
    </source>
</reference>
<gene>
    <name evidence="2" type="ORF">NIES30_20350</name>
</gene>
<dbReference type="RefSeq" id="WP_073610284.1">
    <property type="nucleotide sequence ID" value="NZ_MRCG01000018.1"/>
</dbReference>
<keyword evidence="1" id="KW-1133">Transmembrane helix</keyword>
<dbReference type="AlphaFoldDB" id="A0A1U7J0E2"/>
<feature type="transmembrane region" description="Helical" evidence="1">
    <location>
        <begin position="128"/>
        <end position="148"/>
    </location>
</feature>
<sequence length="172" mass="19255">MGGSQTSFRQKGAPRSLELDGDNAYECPVCRHGQIQPMALMDAYACSFCRHIFEVNLDQQTVHVVDSVQPMGWRWQGWRWQPLYQSRGDITLILWLVGLALVILPAGLVALGGYVFPPLEATPGVNWSLVWAIGTLAAHGAIVGWLIAEHYQFPLYVMAKIRLQRLLERLPG</sequence>
<proteinExistence type="predicted"/>
<keyword evidence="1" id="KW-0472">Membrane</keyword>